<proteinExistence type="predicted"/>
<dbReference type="PANTHER" id="PTHR38342:SF1">
    <property type="entry name" value="SLR5037 PROTEIN"/>
    <property type="match status" value="1"/>
</dbReference>
<dbReference type="CDD" id="cd14797">
    <property type="entry name" value="DUF302"/>
    <property type="match status" value="1"/>
</dbReference>
<accession>A0A6I3KY45</accession>
<organism evidence="2 3">
    <name type="scientific">Nocardia aurantiaca</name>
    <dbReference type="NCBI Taxonomy" id="2675850"/>
    <lineage>
        <taxon>Bacteria</taxon>
        <taxon>Bacillati</taxon>
        <taxon>Actinomycetota</taxon>
        <taxon>Actinomycetes</taxon>
        <taxon>Mycobacteriales</taxon>
        <taxon>Nocardiaceae</taxon>
        <taxon>Nocardia</taxon>
    </lineage>
</organism>
<dbReference type="SUPFAM" id="SSF103247">
    <property type="entry name" value="TT1751-like"/>
    <property type="match status" value="1"/>
</dbReference>
<dbReference type="PANTHER" id="PTHR38342">
    <property type="entry name" value="SLR5037 PROTEIN"/>
    <property type="match status" value="1"/>
</dbReference>
<dbReference type="InterPro" id="IPR016796">
    <property type="entry name" value="UCP021774"/>
</dbReference>
<reference evidence="2 3" key="1">
    <citation type="submission" date="2019-11" db="EMBL/GenBank/DDBJ databases">
        <title>Nocardia sp. nov. CT2-14 isolated from soil.</title>
        <authorList>
            <person name="Kanchanasin P."/>
            <person name="Tanasupawat S."/>
            <person name="Yuki M."/>
            <person name="Kudo T."/>
        </authorList>
    </citation>
    <scope>NUCLEOTIDE SEQUENCE [LARGE SCALE GENOMIC DNA]</scope>
    <source>
        <strain evidence="2 3">CT2-14</strain>
    </source>
</reference>
<keyword evidence="3" id="KW-1185">Reference proteome</keyword>
<dbReference type="Proteomes" id="UP000432464">
    <property type="component" value="Unassembled WGS sequence"/>
</dbReference>
<gene>
    <name evidence="2" type="ORF">GLP40_16320</name>
</gene>
<dbReference type="Gene3D" id="3.30.310.70">
    <property type="entry name" value="TT1751-like domain"/>
    <property type="match status" value="1"/>
</dbReference>
<dbReference type="InterPro" id="IPR005180">
    <property type="entry name" value="DUF302"/>
</dbReference>
<evidence type="ECO:0000259" key="1">
    <source>
        <dbReference type="Pfam" id="PF03625"/>
    </source>
</evidence>
<comment type="caution">
    <text evidence="2">The sequence shown here is derived from an EMBL/GenBank/DDBJ whole genome shotgun (WGS) entry which is preliminary data.</text>
</comment>
<dbReference type="PIRSF" id="PIRSF021774">
    <property type="entry name" value="UCP021774"/>
    <property type="match status" value="1"/>
</dbReference>
<evidence type="ECO:0000313" key="2">
    <source>
        <dbReference type="EMBL" id="MTE14321.1"/>
    </source>
</evidence>
<dbReference type="AlphaFoldDB" id="A0A6I3KY45"/>
<sequence length="114" mass="12038">MTLREHGFGVVTEFDVQAALRERTGEHIEEYLILGACNPQLAGRALATDREAGLLLPCNVVVRADQTGVLVEAADPALLVQVLARPELAAPAEETRRLLAAALSDLTRPAAAAG</sequence>
<evidence type="ECO:0000313" key="3">
    <source>
        <dbReference type="Proteomes" id="UP000432464"/>
    </source>
</evidence>
<name>A0A6I3KY45_9NOCA</name>
<feature type="domain" description="DUF302" evidence="1">
    <location>
        <begin position="14"/>
        <end position="76"/>
    </location>
</feature>
<protein>
    <submittedName>
        <fullName evidence="2">DUF302 domain-containing protein</fullName>
    </submittedName>
</protein>
<dbReference type="EMBL" id="WMBB01000007">
    <property type="protein sequence ID" value="MTE14321.1"/>
    <property type="molecule type" value="Genomic_DNA"/>
</dbReference>
<dbReference type="InterPro" id="IPR035923">
    <property type="entry name" value="TT1751-like_sf"/>
</dbReference>
<dbReference type="Pfam" id="PF03625">
    <property type="entry name" value="DUF302"/>
    <property type="match status" value="1"/>
</dbReference>